<sequence length="605" mass="66281">MGRVNQCLKSSIIDQPIVPATQCSVVLLRTRKKPKASLKMMDPKSPMFFTNAAMPELMISKDVADKSYDAVMLTVADLKFLPKQLQFLKVYVDSFVQIDQSALKALQTSIIPIPKTDIPSGRLAMVLFSKKTDFQILNAVGPVSRDYDDERRFRDAIEAGMKKALAAGVESILLICCPHPNYPTAELVTILAALQALYTPLELRELNSTNNKQKVKKLGIWCPADAGATTKCVEMIKVATAIECGRTVARDIGGSDPERMCPLNAAEYTTKLFQNSHVHVTVELGTEYPLLQAVNRAADKIPRHQAKIVKLEYVGQGPIEETVLLVGKVKAKKQEKIHLNTYAETFQGVTLDTGGLNIKIGSAMNGMSRDKCGAAAVIGFFQALEQLQPKGLKAIGSAVFVRNSVGPESFSCDEILTSRSGKRIRIINTDAEGRMIMLDPLCEMKERAIGEMNPHIYTIATLTGHAGLTVGYGYNIAVCNKPAEMAREDKKLQNAGKAMADMFEISRLRREDFEANRGDSEYEDMKQSNTEPSVRTPRGHTVPAAFLIEGSGLDKHGADSDQPIKYTHIDMASGNGPFPGTPWGSPVAALVARYVIHSYQSTEKL</sequence>
<dbReference type="InterPro" id="IPR000819">
    <property type="entry name" value="Peptidase_M17_C"/>
</dbReference>
<accession>A0A0V1KR74</accession>
<dbReference type="InterPro" id="IPR011356">
    <property type="entry name" value="Leucine_aapep/pepB"/>
</dbReference>
<dbReference type="GO" id="GO:0070006">
    <property type="term" value="F:metalloaminopeptidase activity"/>
    <property type="evidence" value="ECO:0007669"/>
    <property type="project" value="InterPro"/>
</dbReference>
<feature type="compositionally biased region" description="Basic and acidic residues" evidence="5">
    <location>
        <begin position="516"/>
        <end position="526"/>
    </location>
</feature>
<dbReference type="GO" id="GO:0006508">
    <property type="term" value="P:proteolysis"/>
    <property type="evidence" value="ECO:0007669"/>
    <property type="project" value="UniProtKB-KW"/>
</dbReference>
<dbReference type="EMBL" id="JYDW01000294">
    <property type="protein sequence ID" value="KRZ49780.1"/>
    <property type="molecule type" value="Genomic_DNA"/>
</dbReference>
<dbReference type="GO" id="GO:0005737">
    <property type="term" value="C:cytoplasm"/>
    <property type="evidence" value="ECO:0007669"/>
    <property type="project" value="InterPro"/>
</dbReference>
<proteinExistence type="inferred from homology"/>
<dbReference type="Pfam" id="PF00883">
    <property type="entry name" value="Peptidase_M17"/>
    <property type="match status" value="1"/>
</dbReference>
<comment type="caution">
    <text evidence="7">The sequence shown here is derived from an EMBL/GenBank/DDBJ whole genome shotgun (WGS) entry which is preliminary data.</text>
</comment>
<dbReference type="Gene3D" id="3.40.630.10">
    <property type="entry name" value="Zn peptidases"/>
    <property type="match status" value="1"/>
</dbReference>
<protein>
    <submittedName>
        <fullName evidence="7">Aminopeptidase W07G4.4</fullName>
    </submittedName>
</protein>
<evidence type="ECO:0000256" key="2">
    <source>
        <dbReference type="ARBA" id="ARBA00022438"/>
    </source>
</evidence>
<comment type="similarity">
    <text evidence="1">Belongs to the peptidase M17 family.</text>
</comment>
<evidence type="ECO:0000256" key="4">
    <source>
        <dbReference type="ARBA" id="ARBA00022801"/>
    </source>
</evidence>
<keyword evidence="8" id="KW-1185">Reference proteome</keyword>
<keyword evidence="4" id="KW-0378">Hydrolase</keyword>
<dbReference type="OrthoDB" id="10041421at2759"/>
<evidence type="ECO:0000259" key="6">
    <source>
        <dbReference type="PROSITE" id="PS00631"/>
    </source>
</evidence>
<evidence type="ECO:0000313" key="7">
    <source>
        <dbReference type="EMBL" id="KRZ49780.1"/>
    </source>
</evidence>
<name>A0A0V1KR74_9BILA</name>
<dbReference type="Proteomes" id="UP000054721">
    <property type="component" value="Unassembled WGS sequence"/>
</dbReference>
<dbReference type="GO" id="GO:0030145">
    <property type="term" value="F:manganese ion binding"/>
    <property type="evidence" value="ECO:0007669"/>
    <property type="project" value="InterPro"/>
</dbReference>
<dbReference type="PANTHER" id="PTHR11963">
    <property type="entry name" value="LEUCINE AMINOPEPTIDASE-RELATED"/>
    <property type="match status" value="1"/>
</dbReference>
<keyword evidence="2 7" id="KW-0031">Aminopeptidase</keyword>
<dbReference type="SUPFAM" id="SSF53187">
    <property type="entry name" value="Zn-dependent exopeptidases"/>
    <property type="match status" value="1"/>
</dbReference>
<keyword evidence="3" id="KW-0645">Protease</keyword>
<dbReference type="STRING" id="6335.A0A0V1KR74"/>
<dbReference type="PRINTS" id="PR00481">
    <property type="entry name" value="LAMNOPPTDASE"/>
</dbReference>
<gene>
    <name evidence="7" type="primary">W07G4.4</name>
    <name evidence="7" type="ORF">T02_39</name>
</gene>
<evidence type="ECO:0000256" key="3">
    <source>
        <dbReference type="ARBA" id="ARBA00022670"/>
    </source>
</evidence>
<reference evidence="7 8" key="1">
    <citation type="submission" date="2015-05" db="EMBL/GenBank/DDBJ databases">
        <title>Evolution of Trichinella species and genotypes.</title>
        <authorList>
            <person name="Korhonen P.K."/>
            <person name="Edoardo P."/>
            <person name="Giuseppe L.R."/>
            <person name="Gasser R.B."/>
        </authorList>
    </citation>
    <scope>NUCLEOTIDE SEQUENCE [LARGE SCALE GENOMIC DNA]</scope>
    <source>
        <strain evidence="7">ISS10</strain>
    </source>
</reference>
<feature type="domain" description="Cytosol aminopeptidase" evidence="6">
    <location>
        <begin position="428"/>
        <end position="435"/>
    </location>
</feature>
<organism evidence="7 8">
    <name type="scientific">Trichinella nativa</name>
    <dbReference type="NCBI Taxonomy" id="6335"/>
    <lineage>
        <taxon>Eukaryota</taxon>
        <taxon>Metazoa</taxon>
        <taxon>Ecdysozoa</taxon>
        <taxon>Nematoda</taxon>
        <taxon>Enoplea</taxon>
        <taxon>Dorylaimia</taxon>
        <taxon>Trichinellida</taxon>
        <taxon>Trichinellidae</taxon>
        <taxon>Trichinella</taxon>
    </lineage>
</organism>
<dbReference type="PANTHER" id="PTHR11963:SF48">
    <property type="entry name" value="DIPEPTIDASE B, ISOFORM A"/>
    <property type="match status" value="1"/>
</dbReference>
<dbReference type="AlphaFoldDB" id="A0A0V1KR74"/>
<evidence type="ECO:0000256" key="1">
    <source>
        <dbReference type="ARBA" id="ARBA00009528"/>
    </source>
</evidence>
<evidence type="ECO:0000313" key="8">
    <source>
        <dbReference type="Proteomes" id="UP000054721"/>
    </source>
</evidence>
<dbReference type="PROSITE" id="PS00631">
    <property type="entry name" value="CYTOSOL_AP"/>
    <property type="match status" value="1"/>
</dbReference>
<feature type="region of interest" description="Disordered" evidence="5">
    <location>
        <begin position="516"/>
        <end position="538"/>
    </location>
</feature>
<evidence type="ECO:0000256" key="5">
    <source>
        <dbReference type="SAM" id="MobiDB-lite"/>
    </source>
</evidence>